<dbReference type="AlphaFoldDB" id="A0A852TA37"/>
<accession>A0A852TA37</accession>
<proteinExistence type="predicted"/>
<gene>
    <name evidence="2" type="ORF">F4694_001810</name>
</gene>
<feature type="region of interest" description="Disordered" evidence="1">
    <location>
        <begin position="163"/>
        <end position="217"/>
    </location>
</feature>
<dbReference type="Pfam" id="PF14181">
    <property type="entry name" value="YqfQ"/>
    <property type="match status" value="1"/>
</dbReference>
<organism evidence="2 3">
    <name type="scientific">Neobacillus niacini</name>
    <dbReference type="NCBI Taxonomy" id="86668"/>
    <lineage>
        <taxon>Bacteria</taxon>
        <taxon>Bacillati</taxon>
        <taxon>Bacillota</taxon>
        <taxon>Bacilli</taxon>
        <taxon>Bacillales</taxon>
        <taxon>Bacillaceae</taxon>
        <taxon>Neobacillus</taxon>
    </lineage>
</organism>
<name>A0A852TA37_9BACI</name>
<reference evidence="3" key="1">
    <citation type="submission" date="2020-07" db="EMBL/GenBank/DDBJ databases">
        <authorList>
            <person name="Partida-Martinez L."/>
            <person name="Huntemann M."/>
            <person name="Clum A."/>
            <person name="Wang J."/>
            <person name="Palaniappan K."/>
            <person name="Ritter S."/>
            <person name="Chen I.-M."/>
            <person name="Stamatis D."/>
            <person name="Reddy T."/>
            <person name="O'Malley R."/>
            <person name="Daum C."/>
            <person name="Shapiro N."/>
            <person name="Ivanova N."/>
            <person name="Kyrpides N."/>
            <person name="Woyke T."/>
        </authorList>
    </citation>
    <scope>NUCLEOTIDE SEQUENCE [LARGE SCALE GENOMIC DNA]</scope>
    <source>
        <strain evidence="3">AT2.8</strain>
    </source>
</reference>
<feature type="compositionally biased region" description="Low complexity" evidence="1">
    <location>
        <begin position="71"/>
        <end position="84"/>
    </location>
</feature>
<comment type="caution">
    <text evidence="2">The sequence shown here is derived from an EMBL/GenBank/DDBJ whole genome shotgun (WGS) entry which is preliminary data.</text>
</comment>
<feature type="compositionally biased region" description="Basic and acidic residues" evidence="1">
    <location>
        <begin position="194"/>
        <end position="206"/>
    </location>
</feature>
<feature type="compositionally biased region" description="Gly residues" evidence="1">
    <location>
        <begin position="58"/>
        <end position="70"/>
    </location>
</feature>
<dbReference type="Proteomes" id="UP000548423">
    <property type="component" value="Unassembled WGS sequence"/>
</dbReference>
<dbReference type="InterPro" id="IPR025571">
    <property type="entry name" value="YqfQ"/>
</dbReference>
<feature type="region of interest" description="Disordered" evidence="1">
    <location>
        <begin position="58"/>
        <end position="93"/>
    </location>
</feature>
<evidence type="ECO:0000256" key="1">
    <source>
        <dbReference type="SAM" id="MobiDB-lite"/>
    </source>
</evidence>
<protein>
    <recommendedName>
        <fullName evidence="4">YqfQ-like protein</fullName>
    </recommendedName>
</protein>
<feature type="compositionally biased region" description="Basic and acidic residues" evidence="1">
    <location>
        <begin position="178"/>
        <end position="187"/>
    </location>
</feature>
<evidence type="ECO:0000313" key="3">
    <source>
        <dbReference type="Proteomes" id="UP000548423"/>
    </source>
</evidence>
<dbReference type="EMBL" id="JACCBX010000003">
    <property type="protein sequence ID" value="NYE05061.1"/>
    <property type="molecule type" value="Genomic_DNA"/>
</dbReference>
<reference evidence="3" key="2">
    <citation type="submission" date="2020-08" db="EMBL/GenBank/DDBJ databases">
        <title>The Agave Microbiome: Exploring the role of microbial communities in plant adaptations to desert environments.</title>
        <authorList>
            <person name="Partida-Martinez L.P."/>
        </authorList>
    </citation>
    <scope>NUCLEOTIDE SEQUENCE [LARGE SCALE GENOMIC DNA]</scope>
    <source>
        <strain evidence="3">AT2.8</strain>
    </source>
</reference>
<evidence type="ECO:0000313" key="2">
    <source>
        <dbReference type="EMBL" id="NYE05061.1"/>
    </source>
</evidence>
<sequence>MQQPRQRFPIQGHMGPYMMGPGAFGGQQQMRNPYGGNVRMMGYQHQFNGGRPMRGQTMGRGQGRRNGGGLLSKLLGGKKQGNQLTGPRGMQTANRAVSNSSRGVGSILQTLSNPDSLTGFINNTQQVLKTAQSFGPMIQQYGPIVKNLPMMWKLYKGFKDLPTEEKSGGDDTPITEEQSVKVEEQPKRKPKTKRNLENEQVVERKQHNGPSIPKLYI</sequence>
<evidence type="ECO:0008006" key="4">
    <source>
        <dbReference type="Google" id="ProtNLM"/>
    </source>
</evidence>